<protein>
    <recommendedName>
        <fullName evidence="4">PspA/IM30 family protein</fullName>
    </recommendedName>
</protein>
<sequence length="207" mass="24246">MGLFNANTLKKVKATAEKFEAKKAELEEKRTALIEEKHVLRSELENDFQRQIMEGTNPDKKLQTDYDKTVAELERVTLQLSSIDGIKAKELAKFTEEVQKERKAFIEDADKKLNEVRGELFTLKAKYLQALVKHQETRTELSREFIIKFRDVEEVMEIERVDFRYRSVLQDSFNVDPRDFNPMINNFELREGLQGKLTANTKKALEK</sequence>
<proteinExistence type="predicted"/>
<evidence type="ECO:0000313" key="3">
    <source>
        <dbReference type="Proteomes" id="UP001377337"/>
    </source>
</evidence>
<reference evidence="2 3" key="1">
    <citation type="submission" date="2024-02" db="EMBL/GenBank/DDBJ databases">
        <title>Seven novel Bacillus-like species.</title>
        <authorList>
            <person name="Liu G."/>
        </authorList>
    </citation>
    <scope>NUCLEOTIDE SEQUENCE [LARGE SCALE GENOMIC DNA]</scope>
    <source>
        <strain evidence="2 3">FJAT-52054</strain>
    </source>
</reference>
<evidence type="ECO:0000256" key="1">
    <source>
        <dbReference type="SAM" id="Coils"/>
    </source>
</evidence>
<feature type="coiled-coil region" evidence="1">
    <location>
        <begin position="9"/>
        <end position="43"/>
    </location>
</feature>
<dbReference type="EMBL" id="CP147407">
    <property type="protein sequence ID" value="WXB97267.1"/>
    <property type="molecule type" value="Genomic_DNA"/>
</dbReference>
<accession>A0ABZ2NJD5</accession>
<keyword evidence="3" id="KW-1185">Reference proteome</keyword>
<keyword evidence="1" id="KW-0175">Coiled coil</keyword>
<dbReference type="RefSeq" id="WP_338779543.1">
    <property type="nucleotide sequence ID" value="NZ_CP147407.1"/>
</dbReference>
<name>A0ABZ2NJD5_9BACI</name>
<gene>
    <name evidence="2" type="ORF">WCV65_01805</name>
</gene>
<evidence type="ECO:0000313" key="2">
    <source>
        <dbReference type="EMBL" id="WXB97267.1"/>
    </source>
</evidence>
<organism evidence="2 3">
    <name type="scientific">Metabacillus sediminis</name>
    <dbReference type="NCBI Taxonomy" id="3117746"/>
    <lineage>
        <taxon>Bacteria</taxon>
        <taxon>Bacillati</taxon>
        <taxon>Bacillota</taxon>
        <taxon>Bacilli</taxon>
        <taxon>Bacillales</taxon>
        <taxon>Bacillaceae</taxon>
        <taxon>Metabacillus</taxon>
    </lineage>
</organism>
<evidence type="ECO:0008006" key="4">
    <source>
        <dbReference type="Google" id="ProtNLM"/>
    </source>
</evidence>
<dbReference type="Proteomes" id="UP001377337">
    <property type="component" value="Chromosome"/>
</dbReference>